<dbReference type="SUPFAM" id="SSF54211">
    <property type="entry name" value="Ribosomal protein S5 domain 2-like"/>
    <property type="match status" value="1"/>
</dbReference>
<dbReference type="InterPro" id="IPR000870">
    <property type="entry name" value="Homoserine_kinase"/>
</dbReference>
<evidence type="ECO:0000256" key="2">
    <source>
        <dbReference type="ARBA" id="ARBA00022679"/>
    </source>
</evidence>
<dbReference type="InterPro" id="IPR020568">
    <property type="entry name" value="Ribosomal_Su5_D2-typ_SF"/>
</dbReference>
<gene>
    <name evidence="9" type="ORF">METZ01_LOCUS90285</name>
</gene>
<evidence type="ECO:0000259" key="8">
    <source>
        <dbReference type="Pfam" id="PF08544"/>
    </source>
</evidence>
<evidence type="ECO:0000256" key="3">
    <source>
        <dbReference type="ARBA" id="ARBA00022697"/>
    </source>
</evidence>
<dbReference type="NCBIfam" id="TIGR00191">
    <property type="entry name" value="thrB"/>
    <property type="match status" value="1"/>
</dbReference>
<evidence type="ECO:0000313" key="9">
    <source>
        <dbReference type="EMBL" id="SVA37431.1"/>
    </source>
</evidence>
<evidence type="ECO:0000256" key="5">
    <source>
        <dbReference type="ARBA" id="ARBA00022777"/>
    </source>
</evidence>
<evidence type="ECO:0000259" key="7">
    <source>
        <dbReference type="Pfam" id="PF00288"/>
    </source>
</evidence>
<dbReference type="HAMAP" id="MF_00384">
    <property type="entry name" value="Homoser_kinase"/>
    <property type="match status" value="1"/>
</dbReference>
<evidence type="ECO:0000256" key="4">
    <source>
        <dbReference type="ARBA" id="ARBA00022741"/>
    </source>
</evidence>
<dbReference type="Pfam" id="PF00288">
    <property type="entry name" value="GHMP_kinases_N"/>
    <property type="match status" value="1"/>
</dbReference>
<dbReference type="PANTHER" id="PTHR20861:SF1">
    <property type="entry name" value="HOMOSERINE KINASE"/>
    <property type="match status" value="1"/>
</dbReference>
<reference evidence="9" key="1">
    <citation type="submission" date="2018-05" db="EMBL/GenBank/DDBJ databases">
        <authorList>
            <person name="Lanie J.A."/>
            <person name="Ng W.-L."/>
            <person name="Kazmierczak K.M."/>
            <person name="Andrzejewski T.M."/>
            <person name="Davidsen T.M."/>
            <person name="Wayne K.J."/>
            <person name="Tettelin H."/>
            <person name="Glass J.I."/>
            <person name="Rusch D."/>
            <person name="Podicherti R."/>
            <person name="Tsui H.-C.T."/>
            <person name="Winkler M.E."/>
        </authorList>
    </citation>
    <scope>NUCLEOTIDE SEQUENCE</scope>
</reference>
<dbReference type="InterPro" id="IPR006204">
    <property type="entry name" value="GHMP_kinase_N_dom"/>
</dbReference>
<feature type="domain" description="GHMP kinase N-terminal" evidence="7">
    <location>
        <begin position="67"/>
        <end position="153"/>
    </location>
</feature>
<keyword evidence="1" id="KW-0028">Amino-acid biosynthesis</keyword>
<evidence type="ECO:0000256" key="1">
    <source>
        <dbReference type="ARBA" id="ARBA00022605"/>
    </source>
</evidence>
<sequence length="312" mass="34709">MPTLNYIKIYSPATIANMGPGFDCIGGAIDLWNEFEFIFHPKNNKTIEFKIEIKGEGENILSVNKSNLVYKAFSIPFKLLKINIPKINIKITNNINLESGLGSSSSAISAGLLAANYYINKNHGQSFSKIKLLTIAKELEDHYDNLAACINGGIKLCIQNKSEVIISNIEYDPNIKLIIIIPNNKTNTNESRINLPKTISVQKFIHNMSRLSLLTNSLKSPNTDTIKIAFDDVFHQNIRLKNYPKLIKLLNKIPEIGGLGSFLCGSGPTIAGITTKNPMSFFYEVADYCDKQNIEAKLLITSFTNKGAYIKN</sequence>
<dbReference type="PRINTS" id="PR00958">
    <property type="entry name" value="HOMSERKINASE"/>
</dbReference>
<keyword evidence="4" id="KW-0547">Nucleotide-binding</keyword>
<proteinExistence type="inferred from homology"/>
<keyword evidence="2" id="KW-0808">Transferase</keyword>
<dbReference type="Gene3D" id="3.30.70.890">
    <property type="entry name" value="GHMP kinase, C-terminal domain"/>
    <property type="match status" value="1"/>
</dbReference>
<evidence type="ECO:0000256" key="6">
    <source>
        <dbReference type="ARBA" id="ARBA00022840"/>
    </source>
</evidence>
<dbReference type="InterPro" id="IPR014721">
    <property type="entry name" value="Ribsml_uS5_D2-typ_fold_subgr"/>
</dbReference>
<dbReference type="GO" id="GO:0009088">
    <property type="term" value="P:threonine biosynthetic process"/>
    <property type="evidence" value="ECO:0007669"/>
    <property type="project" value="UniProtKB-KW"/>
</dbReference>
<dbReference type="Pfam" id="PF08544">
    <property type="entry name" value="GHMP_kinases_C"/>
    <property type="match status" value="1"/>
</dbReference>
<dbReference type="GO" id="GO:0005524">
    <property type="term" value="F:ATP binding"/>
    <property type="evidence" value="ECO:0007669"/>
    <property type="project" value="UniProtKB-KW"/>
</dbReference>
<dbReference type="PIRSF" id="PIRSF000676">
    <property type="entry name" value="Homoser_kin"/>
    <property type="match status" value="1"/>
</dbReference>
<dbReference type="EMBL" id="UINC01008309">
    <property type="protein sequence ID" value="SVA37431.1"/>
    <property type="molecule type" value="Genomic_DNA"/>
</dbReference>
<dbReference type="GO" id="GO:0004413">
    <property type="term" value="F:homoserine kinase activity"/>
    <property type="evidence" value="ECO:0007669"/>
    <property type="project" value="InterPro"/>
</dbReference>
<feature type="domain" description="GHMP kinase C-terminal" evidence="8">
    <location>
        <begin position="232"/>
        <end position="277"/>
    </location>
</feature>
<keyword evidence="3" id="KW-0791">Threonine biosynthesis</keyword>
<dbReference type="InterPro" id="IPR036554">
    <property type="entry name" value="GHMP_kinase_C_sf"/>
</dbReference>
<keyword evidence="6" id="KW-0067">ATP-binding</keyword>
<dbReference type="SUPFAM" id="SSF55060">
    <property type="entry name" value="GHMP Kinase, C-terminal domain"/>
    <property type="match status" value="1"/>
</dbReference>
<protein>
    <submittedName>
        <fullName evidence="9">Uncharacterized protein</fullName>
    </submittedName>
</protein>
<dbReference type="Gene3D" id="3.30.230.10">
    <property type="match status" value="1"/>
</dbReference>
<organism evidence="9">
    <name type="scientific">marine metagenome</name>
    <dbReference type="NCBI Taxonomy" id="408172"/>
    <lineage>
        <taxon>unclassified sequences</taxon>
        <taxon>metagenomes</taxon>
        <taxon>ecological metagenomes</taxon>
    </lineage>
</organism>
<accession>A0A381VBR3</accession>
<dbReference type="PANTHER" id="PTHR20861">
    <property type="entry name" value="HOMOSERINE/4-DIPHOSPHOCYTIDYL-2-C-METHYL-D-ERYTHRITOL KINASE"/>
    <property type="match status" value="1"/>
</dbReference>
<dbReference type="AlphaFoldDB" id="A0A381VBR3"/>
<keyword evidence="5" id="KW-0418">Kinase</keyword>
<name>A0A381VBR3_9ZZZZ</name>
<dbReference type="InterPro" id="IPR013750">
    <property type="entry name" value="GHMP_kinase_C_dom"/>
</dbReference>